<evidence type="ECO:0000313" key="2">
    <source>
        <dbReference type="EMBL" id="KAJ5077550.1"/>
    </source>
</evidence>
<sequence>MSLREKRLMSELKSLTQKTPDLIKIVKTENLMTWLIEITGAEKTLYEDETYTLQFRFDTEYPLKPPEVVFLQESPVHPHIYSNGHICLDILDESWTPALTVESVLLSLISMMSSCKKKERPPDDSSYVRAWKKNKFSPKKTKWFFHDNKV</sequence>
<feature type="domain" description="UBC core" evidence="1">
    <location>
        <begin position="3"/>
        <end position="150"/>
    </location>
</feature>
<dbReference type="OMA" id="WQMDIKV"/>
<dbReference type="InterPro" id="IPR000608">
    <property type="entry name" value="UBC"/>
</dbReference>
<evidence type="ECO:0000259" key="1">
    <source>
        <dbReference type="PROSITE" id="PS50127"/>
    </source>
</evidence>
<accession>A0A9Q0LTD4</accession>
<dbReference type="Proteomes" id="UP001149090">
    <property type="component" value="Unassembled WGS sequence"/>
</dbReference>
<evidence type="ECO:0000313" key="3">
    <source>
        <dbReference type="Proteomes" id="UP001149090"/>
    </source>
</evidence>
<dbReference type="OrthoDB" id="406833at2759"/>
<reference evidence="2" key="1">
    <citation type="submission" date="2022-10" db="EMBL/GenBank/DDBJ databases">
        <title>Novel sulphate-reducing endosymbionts in the free-living metamonad Anaeramoeba.</title>
        <authorList>
            <person name="Jerlstrom-Hultqvist J."/>
            <person name="Cepicka I."/>
            <person name="Gallot-Lavallee L."/>
            <person name="Salas-Leiva D."/>
            <person name="Curtis B.A."/>
            <person name="Zahonova K."/>
            <person name="Pipaliya S."/>
            <person name="Dacks J."/>
            <person name="Roger A.J."/>
        </authorList>
    </citation>
    <scope>NUCLEOTIDE SEQUENCE</scope>
    <source>
        <strain evidence="2">BMAN</strain>
    </source>
</reference>
<dbReference type="AlphaFoldDB" id="A0A9Q0LTD4"/>
<keyword evidence="3" id="KW-1185">Reference proteome</keyword>
<gene>
    <name evidence="2" type="ORF">M0811_05649</name>
</gene>
<name>A0A9Q0LTD4_ANAIG</name>
<dbReference type="EMBL" id="JAPDFW010000057">
    <property type="protein sequence ID" value="KAJ5077550.1"/>
    <property type="molecule type" value="Genomic_DNA"/>
</dbReference>
<dbReference type="Pfam" id="PF00179">
    <property type="entry name" value="UQ_con"/>
    <property type="match status" value="1"/>
</dbReference>
<dbReference type="SUPFAM" id="SSF54495">
    <property type="entry name" value="UBC-like"/>
    <property type="match status" value="1"/>
</dbReference>
<dbReference type="PROSITE" id="PS50127">
    <property type="entry name" value="UBC_2"/>
    <property type="match status" value="1"/>
</dbReference>
<dbReference type="InterPro" id="IPR016135">
    <property type="entry name" value="UBQ-conjugating_enzyme/RWD"/>
</dbReference>
<proteinExistence type="predicted"/>
<dbReference type="CDD" id="cd23808">
    <property type="entry name" value="UBCc_UBE2W"/>
    <property type="match status" value="1"/>
</dbReference>
<organism evidence="2 3">
    <name type="scientific">Anaeramoeba ignava</name>
    <name type="common">Anaerobic marine amoeba</name>
    <dbReference type="NCBI Taxonomy" id="1746090"/>
    <lineage>
        <taxon>Eukaryota</taxon>
        <taxon>Metamonada</taxon>
        <taxon>Anaeramoebidae</taxon>
        <taxon>Anaeramoeba</taxon>
    </lineage>
</organism>
<dbReference type="Gene3D" id="3.10.110.10">
    <property type="entry name" value="Ubiquitin Conjugating Enzyme"/>
    <property type="match status" value="1"/>
</dbReference>
<protein>
    <submittedName>
        <fullName evidence="2">Ubiquitin-conjugating enzyme e2 w</fullName>
    </submittedName>
</protein>
<dbReference type="SMART" id="SM00212">
    <property type="entry name" value="UBCc"/>
    <property type="match status" value="1"/>
</dbReference>
<comment type="caution">
    <text evidence="2">The sequence shown here is derived from an EMBL/GenBank/DDBJ whole genome shotgun (WGS) entry which is preliminary data.</text>
</comment>
<dbReference type="PANTHER" id="PTHR24067">
    <property type="entry name" value="UBIQUITIN-CONJUGATING ENZYME E2"/>
    <property type="match status" value="1"/>
</dbReference>
<dbReference type="InterPro" id="IPR050113">
    <property type="entry name" value="Ub_conjugating_enzyme"/>
</dbReference>
<dbReference type="FunFam" id="3.10.110.10:FF:000072">
    <property type="entry name" value="Ubiquitin-conjugating enzyme E2 W"/>
    <property type="match status" value="1"/>
</dbReference>